<dbReference type="OrthoDB" id="994444at2759"/>
<gene>
    <name evidence="2" type="ORF">J1N35_037818</name>
</gene>
<comment type="caution">
    <text evidence="2">The sequence shown here is derived from an EMBL/GenBank/DDBJ whole genome shotgun (WGS) entry which is preliminary data.</text>
</comment>
<accession>A0A9D3ULG9</accession>
<evidence type="ECO:0000313" key="2">
    <source>
        <dbReference type="EMBL" id="KAH1047034.1"/>
    </source>
</evidence>
<evidence type="ECO:0000313" key="3">
    <source>
        <dbReference type="Proteomes" id="UP000828251"/>
    </source>
</evidence>
<organism evidence="2 3">
    <name type="scientific">Gossypium stocksii</name>
    <dbReference type="NCBI Taxonomy" id="47602"/>
    <lineage>
        <taxon>Eukaryota</taxon>
        <taxon>Viridiplantae</taxon>
        <taxon>Streptophyta</taxon>
        <taxon>Embryophyta</taxon>
        <taxon>Tracheophyta</taxon>
        <taxon>Spermatophyta</taxon>
        <taxon>Magnoliopsida</taxon>
        <taxon>eudicotyledons</taxon>
        <taxon>Gunneridae</taxon>
        <taxon>Pentapetalae</taxon>
        <taxon>rosids</taxon>
        <taxon>malvids</taxon>
        <taxon>Malvales</taxon>
        <taxon>Malvaceae</taxon>
        <taxon>Malvoideae</taxon>
        <taxon>Gossypium</taxon>
    </lineage>
</organism>
<dbReference type="Proteomes" id="UP000828251">
    <property type="component" value="Unassembled WGS sequence"/>
</dbReference>
<reference evidence="2 3" key="1">
    <citation type="journal article" date="2021" name="Plant Biotechnol. J.">
        <title>Multi-omics assisted identification of the key and species-specific regulatory components of drought-tolerant mechanisms in Gossypium stocksii.</title>
        <authorList>
            <person name="Yu D."/>
            <person name="Ke L."/>
            <person name="Zhang D."/>
            <person name="Wu Y."/>
            <person name="Sun Y."/>
            <person name="Mei J."/>
            <person name="Sun J."/>
            <person name="Sun Y."/>
        </authorList>
    </citation>
    <scope>NUCLEOTIDE SEQUENCE [LARGE SCALE GENOMIC DNA]</scope>
    <source>
        <strain evidence="3">cv. E1</strain>
        <tissue evidence="2">Leaf</tissue>
    </source>
</reference>
<name>A0A9D3ULG9_9ROSI</name>
<keyword evidence="3" id="KW-1185">Reference proteome</keyword>
<dbReference type="EMBL" id="JAIQCV010000011">
    <property type="protein sequence ID" value="KAH1047034.1"/>
    <property type="molecule type" value="Genomic_DNA"/>
</dbReference>
<feature type="region of interest" description="Disordered" evidence="1">
    <location>
        <begin position="52"/>
        <end position="101"/>
    </location>
</feature>
<feature type="compositionally biased region" description="Basic residues" evidence="1">
    <location>
        <begin position="88"/>
        <end position="101"/>
    </location>
</feature>
<feature type="compositionally biased region" description="Basic residues" evidence="1">
    <location>
        <begin position="68"/>
        <end position="79"/>
    </location>
</feature>
<evidence type="ECO:0000256" key="1">
    <source>
        <dbReference type="SAM" id="MobiDB-lite"/>
    </source>
</evidence>
<protein>
    <submittedName>
        <fullName evidence="2">Uncharacterized protein</fullName>
    </submittedName>
</protein>
<dbReference type="AlphaFoldDB" id="A0A9D3ULG9"/>
<proteinExistence type="predicted"/>
<sequence length="153" mass="17448">MTNLEDLLGGQVTLARQFAIINLMNSLQKPNTLVKEHMLKLMDSLRSGKPVQEKSVANLVLGPSSSKGKQKTKGKKKSTKSLVQPRVDKKKAKKSKDPKKIKCFFSNRKEHFRSNRKEYLDYLAKKRKVKREVYETIASLGGPEMGVMFRPKQ</sequence>